<dbReference type="InterPro" id="IPR011051">
    <property type="entry name" value="RmlC_Cupin_sf"/>
</dbReference>
<dbReference type="OrthoDB" id="9795513at2"/>
<dbReference type="AlphaFoldDB" id="A0A1I0RHW9"/>
<proteinExistence type="predicted"/>
<name>A0A1I0RHW9_9BACT</name>
<dbReference type="Pfam" id="PF05523">
    <property type="entry name" value="FdtA"/>
    <property type="match status" value="1"/>
</dbReference>
<dbReference type="STRING" id="1267423.SAMN05216290_3589"/>
<dbReference type="Proteomes" id="UP000199437">
    <property type="component" value="Unassembled WGS sequence"/>
</dbReference>
<evidence type="ECO:0000259" key="1">
    <source>
        <dbReference type="Pfam" id="PF05523"/>
    </source>
</evidence>
<dbReference type="SUPFAM" id="SSF51182">
    <property type="entry name" value="RmlC-like cupins"/>
    <property type="match status" value="1"/>
</dbReference>
<keyword evidence="3" id="KW-1185">Reference proteome</keyword>
<dbReference type="Gene3D" id="2.60.120.10">
    <property type="entry name" value="Jelly Rolls"/>
    <property type="match status" value="1"/>
</dbReference>
<gene>
    <name evidence="2" type="ORF">SAMN05216290_3589</name>
</gene>
<sequence>MRKKPELYTFSGVKEPRGHLNYLEELKDVPFEVKRVYWLHNVPEQQTRGGHAHKTGEQVIVCLQGTVEVVLESKQGETFTYTLSAPEKGLYIPPMWWGRMLFKDKAMLLGLASDEFSEADYIRDKAQF</sequence>
<protein>
    <submittedName>
        <fullName evidence="2">WxcM-like, C-terminal</fullName>
    </submittedName>
</protein>
<dbReference type="InterPro" id="IPR014710">
    <property type="entry name" value="RmlC-like_jellyroll"/>
</dbReference>
<evidence type="ECO:0000313" key="2">
    <source>
        <dbReference type="EMBL" id="SEW40421.1"/>
    </source>
</evidence>
<dbReference type="GeneID" id="99988259"/>
<organism evidence="2 3">
    <name type="scientific">Roseivirga pacifica</name>
    <dbReference type="NCBI Taxonomy" id="1267423"/>
    <lineage>
        <taxon>Bacteria</taxon>
        <taxon>Pseudomonadati</taxon>
        <taxon>Bacteroidota</taxon>
        <taxon>Cytophagia</taxon>
        <taxon>Cytophagales</taxon>
        <taxon>Roseivirgaceae</taxon>
        <taxon>Roseivirga</taxon>
    </lineage>
</organism>
<reference evidence="3" key="1">
    <citation type="submission" date="2016-10" db="EMBL/GenBank/DDBJ databases">
        <authorList>
            <person name="Varghese N."/>
            <person name="Submissions S."/>
        </authorList>
    </citation>
    <scope>NUCLEOTIDE SEQUENCE [LARGE SCALE GENOMIC DNA]</scope>
    <source>
        <strain evidence="3">CGMCC 1.12402</strain>
    </source>
</reference>
<feature type="domain" description="Sugar 3,4-ketoisomerase QdtA cupin" evidence="1">
    <location>
        <begin position="5"/>
        <end position="128"/>
    </location>
</feature>
<evidence type="ECO:0000313" key="3">
    <source>
        <dbReference type="Proteomes" id="UP000199437"/>
    </source>
</evidence>
<dbReference type="CDD" id="cd20292">
    <property type="entry name" value="cupin_QdtA-like"/>
    <property type="match status" value="1"/>
</dbReference>
<dbReference type="RefSeq" id="WP_090260426.1">
    <property type="nucleotide sequence ID" value="NZ_FOIR01000004.1"/>
</dbReference>
<dbReference type="EMBL" id="FOIR01000004">
    <property type="protein sequence ID" value="SEW40421.1"/>
    <property type="molecule type" value="Genomic_DNA"/>
</dbReference>
<dbReference type="InterPro" id="IPR008894">
    <property type="entry name" value="QdtA_cupin_dom"/>
</dbReference>
<accession>A0A1I0RHW9</accession>